<dbReference type="InterPro" id="IPR001751">
    <property type="entry name" value="S100/CaBP7/8-like_CS"/>
</dbReference>
<dbReference type="GO" id="GO:0005634">
    <property type="term" value="C:nucleus"/>
    <property type="evidence" value="ECO:0007669"/>
    <property type="project" value="TreeGrafter"/>
</dbReference>
<reference evidence="29" key="1">
    <citation type="journal article" date="2011" name="Nature">
        <title>A high-resolution map of human evolutionary constraint using 29 mammals.</title>
        <authorList>
            <person name="Lindblad-Toh K."/>
            <person name="Garber M."/>
            <person name="Zuk O."/>
            <person name="Lin M.F."/>
            <person name="Parker B.J."/>
            <person name="Washietl S."/>
            <person name="Kheradpour P."/>
            <person name="Ernst J."/>
            <person name="Jordan G."/>
            <person name="Mauceli E."/>
            <person name="Ward L.D."/>
            <person name="Lowe C.B."/>
            <person name="Holloway A.K."/>
            <person name="Clamp M."/>
            <person name="Gnerre S."/>
            <person name="Alfoldi J."/>
            <person name="Beal K."/>
            <person name="Chang J."/>
            <person name="Clawson H."/>
            <person name="Cuff J."/>
            <person name="Di Palma F."/>
            <person name="Fitzgerald S."/>
            <person name="Flicek P."/>
            <person name="Guttman M."/>
            <person name="Hubisz M.J."/>
            <person name="Jaffe D.B."/>
            <person name="Jungreis I."/>
            <person name="Kent W.J."/>
            <person name="Kostka D."/>
            <person name="Lara M."/>
            <person name="Martins A.L."/>
            <person name="Massingham T."/>
            <person name="Moltke I."/>
            <person name="Raney B.J."/>
            <person name="Rasmussen M.D."/>
            <person name="Robinson J."/>
            <person name="Stark A."/>
            <person name="Vilella A.J."/>
            <person name="Wen J."/>
            <person name="Xie X."/>
            <person name="Zody M.C."/>
            <person name="Baldwin J."/>
            <person name="Bloom T."/>
            <person name="Chin C.W."/>
            <person name="Heiman D."/>
            <person name="Nicol R."/>
            <person name="Nusbaum C."/>
            <person name="Young S."/>
            <person name="Wilkinson J."/>
            <person name="Worley K.C."/>
            <person name="Kovar C.L."/>
            <person name="Muzny D.M."/>
            <person name="Gibbs R.A."/>
            <person name="Cree A."/>
            <person name="Dihn H.H."/>
            <person name="Fowler G."/>
            <person name="Jhangiani S."/>
            <person name="Joshi V."/>
            <person name="Lee S."/>
            <person name="Lewis L.R."/>
            <person name="Nazareth L.V."/>
            <person name="Okwuonu G."/>
            <person name="Santibanez J."/>
            <person name="Warren W.C."/>
            <person name="Mardis E.R."/>
            <person name="Weinstock G.M."/>
            <person name="Wilson R.K."/>
            <person name="Delehaunty K."/>
            <person name="Dooling D."/>
            <person name="Fronik C."/>
            <person name="Fulton L."/>
            <person name="Fulton B."/>
            <person name="Graves T."/>
            <person name="Minx P."/>
            <person name="Sodergren E."/>
            <person name="Birney E."/>
            <person name="Margulies E.H."/>
            <person name="Herrero J."/>
            <person name="Green E.D."/>
            <person name="Haussler D."/>
            <person name="Siepel A."/>
            <person name="Goldman N."/>
            <person name="Pollard K.S."/>
            <person name="Pedersen J.S."/>
            <person name="Lander E.S."/>
            <person name="Kellis M."/>
        </authorList>
    </citation>
    <scope>NUCLEOTIDE SEQUENCE [LARGE SCALE GENOMIC DNA]</scope>
    <source>
        <strain evidence="29">2N</strain>
    </source>
</reference>
<dbReference type="GO" id="GO:1990662">
    <property type="term" value="C:S100A9 complex"/>
    <property type="evidence" value="ECO:0007669"/>
    <property type="project" value="Ensembl"/>
</dbReference>
<dbReference type="Proteomes" id="UP000005447">
    <property type="component" value="Unassembled WGS sequence"/>
</dbReference>
<keyword evidence="16" id="KW-0862">Zinc</keyword>
<dbReference type="GO" id="GO:0006915">
    <property type="term" value="P:apoptotic process"/>
    <property type="evidence" value="ECO:0007669"/>
    <property type="project" value="UniProtKB-KW"/>
</dbReference>
<evidence type="ECO:0000256" key="5">
    <source>
        <dbReference type="ARBA" id="ARBA00022475"/>
    </source>
</evidence>
<dbReference type="VEuPathDB" id="HostDB:ENSCPOG00000001685"/>
<feature type="compositionally biased region" description="Basic and acidic residues" evidence="26">
    <location>
        <begin position="93"/>
        <end position="107"/>
    </location>
</feature>
<dbReference type="CDD" id="cd05030">
    <property type="entry name" value="calgranulins"/>
    <property type="match status" value="1"/>
</dbReference>
<dbReference type="GO" id="GO:0061844">
    <property type="term" value="P:antimicrobial humoral immune response mediated by antimicrobial peptide"/>
    <property type="evidence" value="ECO:0007669"/>
    <property type="project" value="Ensembl"/>
</dbReference>
<dbReference type="InterPro" id="IPR011992">
    <property type="entry name" value="EF-hand-dom_pair"/>
</dbReference>
<evidence type="ECO:0000256" key="23">
    <source>
        <dbReference type="ARBA" id="ARBA00023212"/>
    </source>
</evidence>
<comment type="similarity">
    <text evidence="4 25">Belongs to the S-100 family.</text>
</comment>
<dbReference type="OMA" id="SQMECSI"/>
<name>H0UWS6_CAVPO</name>
<dbReference type="Gene3D" id="1.10.238.10">
    <property type="entry name" value="EF-hand"/>
    <property type="match status" value="1"/>
</dbReference>
<evidence type="ECO:0000256" key="7">
    <source>
        <dbReference type="ARBA" id="ARBA00022490"/>
    </source>
</evidence>
<dbReference type="Bgee" id="ENSCPOG00000001685">
    <property type="expression patterns" value="Expressed in uterine cervix and 7 other cell types or tissues"/>
</dbReference>
<dbReference type="Pfam" id="PF01023">
    <property type="entry name" value="S_100"/>
    <property type="match status" value="1"/>
</dbReference>
<evidence type="ECO:0000256" key="16">
    <source>
        <dbReference type="ARBA" id="ARBA00022833"/>
    </source>
</evidence>
<dbReference type="KEGG" id="cpoc:100735238"/>
<reference evidence="28" key="2">
    <citation type="submission" date="2025-08" db="UniProtKB">
        <authorList>
            <consortium name="Ensembl"/>
        </authorList>
    </citation>
    <scope>IDENTIFICATION</scope>
    <source>
        <strain evidence="28">2N</strain>
    </source>
</reference>
<dbReference type="PANTHER" id="PTHR11639">
    <property type="entry name" value="S100 CALCIUM-BINDING PROTEIN"/>
    <property type="match status" value="1"/>
</dbReference>
<dbReference type="GO" id="GO:0043542">
    <property type="term" value="P:endothelial cell migration"/>
    <property type="evidence" value="ECO:0007669"/>
    <property type="project" value="TreeGrafter"/>
</dbReference>
<dbReference type="InParanoid" id="H0UWS6"/>
<evidence type="ECO:0000256" key="22">
    <source>
        <dbReference type="ARBA" id="ARBA00023198"/>
    </source>
</evidence>
<dbReference type="HOGENOM" id="CLU_138624_6_0_1"/>
<dbReference type="CTD" id="6280"/>
<protein>
    <recommendedName>
        <fullName evidence="25">Protein S100</fullName>
    </recommendedName>
    <alternativeName>
        <fullName evidence="25">S100 calcium-binding protein</fullName>
    </alternativeName>
</protein>
<dbReference type="PROSITE" id="PS00018">
    <property type="entry name" value="EF_HAND_1"/>
    <property type="match status" value="1"/>
</dbReference>
<dbReference type="SMART" id="SM01394">
    <property type="entry name" value="S_100"/>
    <property type="match status" value="1"/>
</dbReference>
<gene>
    <name evidence="28" type="primary">S100A9</name>
</gene>
<dbReference type="GO" id="GO:0005886">
    <property type="term" value="C:plasma membrane"/>
    <property type="evidence" value="ECO:0007669"/>
    <property type="project" value="UniProtKB-SubCell"/>
</dbReference>
<keyword evidence="13" id="KW-0053">Apoptosis</keyword>
<comment type="subunit">
    <text evidence="24">Homodimer. Preferentially exists as a heterodimer or heterotetramer with S100A8 known as calprotectin (S100A8/A9). S100A9 interacts with ATP2A2. S100A9 interacts with AGER, and with the heterodimeric complex formed by TLR4 and LY96 in the presence of calcium and/or zinc ions. S100A9 binds quinoline-3-carboxamides in the presence of calcium and/or zinc ions. S100A9 interacts with amyloid-beta protein 40. Calprotectin (S100A8/9) interacts with CEACAM3 and tubulin filaments in a calcium-dependent manner. Heterotetrameric calprotectin (S100A8/A9) interacts with ANXA6 and associates with tubulin filaments in activated monocytes. Calprotectin (S100A8/9) interacts with NCF2/P67PHOX, RAC1, RAC2, CYBA and CYBB. Calprotectin (S100A8/9) interacts with NOS2 to form the iNOS-S100A8/A9 transnitrosylase complex; induced by LDL(ox). Calprotectin (S100A8/9) interacts with CD69.</text>
</comment>
<dbReference type="PROSITE" id="PS00303">
    <property type="entry name" value="S100_CABP"/>
    <property type="match status" value="1"/>
</dbReference>
<keyword evidence="7" id="KW-0963">Cytoplasm</keyword>
<evidence type="ECO:0000256" key="17">
    <source>
        <dbReference type="ARBA" id="ARBA00022837"/>
    </source>
</evidence>
<evidence type="ECO:0000256" key="9">
    <source>
        <dbReference type="ARBA" id="ARBA00022525"/>
    </source>
</evidence>
<dbReference type="InterPro" id="IPR018247">
    <property type="entry name" value="EF_Hand_1_Ca_BS"/>
</dbReference>
<dbReference type="AlphaFoldDB" id="H0UWS6"/>
<evidence type="ECO:0000256" key="26">
    <source>
        <dbReference type="SAM" id="MobiDB-lite"/>
    </source>
</evidence>
<dbReference type="GO" id="GO:0030593">
    <property type="term" value="P:neutrophil chemotaxis"/>
    <property type="evidence" value="ECO:0007669"/>
    <property type="project" value="Ensembl"/>
</dbReference>
<keyword evidence="6" id="KW-0488">Methylation</keyword>
<keyword evidence="10" id="KW-0929">Antimicrobial</keyword>
<dbReference type="GO" id="GO:0045087">
    <property type="term" value="P:innate immune response"/>
    <property type="evidence" value="ECO:0007669"/>
    <property type="project" value="UniProtKB-KW"/>
</dbReference>
<dbReference type="EMBL" id="AAKN02003992">
    <property type="status" value="NOT_ANNOTATED_CDS"/>
    <property type="molecule type" value="Genomic_DNA"/>
</dbReference>
<dbReference type="SMART" id="SM00054">
    <property type="entry name" value="EFh"/>
    <property type="match status" value="1"/>
</dbReference>
<keyword evidence="15" id="KW-0677">Repeat</keyword>
<keyword evidence="5" id="KW-1003">Cell membrane</keyword>
<dbReference type="GO" id="GO:0005509">
    <property type="term" value="F:calcium ion binding"/>
    <property type="evidence" value="ECO:0007669"/>
    <property type="project" value="InterPro"/>
</dbReference>
<keyword evidence="20" id="KW-0072">Autophagy</keyword>
<dbReference type="GO" id="GO:2001244">
    <property type="term" value="P:positive regulation of intrinsic apoptotic signaling pathway"/>
    <property type="evidence" value="ECO:0007669"/>
    <property type="project" value="Ensembl"/>
</dbReference>
<reference evidence="28" key="3">
    <citation type="submission" date="2025-09" db="UniProtKB">
        <authorList>
            <consortium name="Ensembl"/>
        </authorList>
    </citation>
    <scope>IDENTIFICATION</scope>
    <source>
        <strain evidence="28">2N</strain>
    </source>
</reference>
<evidence type="ECO:0000256" key="4">
    <source>
        <dbReference type="ARBA" id="ARBA00007323"/>
    </source>
</evidence>
<keyword evidence="21" id="KW-0472">Membrane</keyword>
<keyword evidence="9" id="KW-0964">Secreted</keyword>
<evidence type="ECO:0000313" key="29">
    <source>
        <dbReference type="Proteomes" id="UP000005447"/>
    </source>
</evidence>
<evidence type="ECO:0000313" key="28">
    <source>
        <dbReference type="Ensembl" id="ENSCPOP00000001521.3"/>
    </source>
</evidence>
<evidence type="ECO:0000259" key="27">
    <source>
        <dbReference type="PROSITE" id="PS50222"/>
    </source>
</evidence>
<evidence type="ECO:0000256" key="18">
    <source>
        <dbReference type="ARBA" id="ARBA00022859"/>
    </source>
</evidence>
<evidence type="ECO:0000256" key="12">
    <source>
        <dbReference type="ARBA" id="ARBA00022588"/>
    </source>
</evidence>
<dbReference type="PANTHER" id="PTHR11639:SF79">
    <property type="entry name" value="PROTEIN S100-A9"/>
    <property type="match status" value="1"/>
</dbReference>
<keyword evidence="17 25" id="KW-0106">Calcium</keyword>
<keyword evidence="12" id="KW-0399">Innate immunity</keyword>
<dbReference type="GO" id="GO:0014002">
    <property type="term" value="P:astrocyte development"/>
    <property type="evidence" value="ECO:0007669"/>
    <property type="project" value="TreeGrafter"/>
</dbReference>
<dbReference type="GO" id="GO:0005856">
    <property type="term" value="C:cytoskeleton"/>
    <property type="evidence" value="ECO:0007669"/>
    <property type="project" value="UniProtKB-SubCell"/>
</dbReference>
<dbReference type="OrthoDB" id="9447434at2759"/>
<dbReference type="GO" id="GO:1990660">
    <property type="term" value="C:calprotectin complex"/>
    <property type="evidence" value="ECO:0007669"/>
    <property type="project" value="Ensembl"/>
</dbReference>
<keyword evidence="14 25" id="KW-0479">Metal-binding</keyword>
<evidence type="ECO:0000256" key="11">
    <source>
        <dbReference type="ARBA" id="ARBA00022553"/>
    </source>
</evidence>
<evidence type="ECO:0000256" key="10">
    <source>
        <dbReference type="ARBA" id="ARBA00022529"/>
    </source>
</evidence>
<dbReference type="GO" id="GO:0050729">
    <property type="term" value="P:positive regulation of inflammatory response"/>
    <property type="evidence" value="ECO:0007669"/>
    <property type="project" value="Ensembl"/>
</dbReference>
<dbReference type="InterPro" id="IPR013787">
    <property type="entry name" value="S100_Ca-bd_sub"/>
</dbReference>
<feature type="domain" description="EF-hand" evidence="27">
    <location>
        <begin position="54"/>
        <end position="89"/>
    </location>
</feature>
<proteinExistence type="inferred from homology"/>
<dbReference type="PROSITE" id="PS50222">
    <property type="entry name" value="EF_HAND_2"/>
    <property type="match status" value="1"/>
</dbReference>
<organism evidence="28 29">
    <name type="scientific">Cavia porcellus</name>
    <name type="common">Guinea pig</name>
    <dbReference type="NCBI Taxonomy" id="10141"/>
    <lineage>
        <taxon>Eukaryota</taxon>
        <taxon>Metazoa</taxon>
        <taxon>Chordata</taxon>
        <taxon>Craniata</taxon>
        <taxon>Vertebrata</taxon>
        <taxon>Euteleostomi</taxon>
        <taxon>Mammalia</taxon>
        <taxon>Eutheria</taxon>
        <taxon>Euarchontoglires</taxon>
        <taxon>Glires</taxon>
        <taxon>Rodentia</taxon>
        <taxon>Hystricomorpha</taxon>
        <taxon>Caviidae</taxon>
        <taxon>Cavia</taxon>
    </lineage>
</organism>
<dbReference type="GO" id="GO:0035425">
    <property type="term" value="P:autocrine signaling"/>
    <property type="evidence" value="ECO:0007669"/>
    <property type="project" value="TreeGrafter"/>
</dbReference>
<evidence type="ECO:0000256" key="1">
    <source>
        <dbReference type="ARBA" id="ARBA00004202"/>
    </source>
</evidence>
<dbReference type="FunCoup" id="H0UWS6">
    <property type="interactions" value="217"/>
</dbReference>
<dbReference type="RefSeq" id="XP_003478965.1">
    <property type="nucleotide sequence ID" value="XM_003478917.5"/>
</dbReference>
<evidence type="ECO:0000256" key="8">
    <source>
        <dbReference type="ARBA" id="ARBA00022500"/>
    </source>
</evidence>
<dbReference type="eggNOG" id="ENOG502SA01">
    <property type="taxonomic scope" value="Eukaryota"/>
</dbReference>
<evidence type="ECO:0000256" key="21">
    <source>
        <dbReference type="ARBA" id="ARBA00023136"/>
    </source>
</evidence>
<dbReference type="GO" id="GO:0070488">
    <property type="term" value="P:neutrophil aggregation"/>
    <property type="evidence" value="ECO:0007669"/>
    <property type="project" value="Ensembl"/>
</dbReference>
<keyword evidence="18" id="KW-0391">Immunity</keyword>
<dbReference type="GeneID" id="100735238"/>
<comment type="subcellular location">
    <subcellularLocation>
        <location evidence="1">Cell membrane</location>
        <topology evidence="1">Peripheral membrane protein</topology>
    </subcellularLocation>
    <subcellularLocation>
        <location evidence="2">Cytoplasm</location>
        <location evidence="2">Cytoskeleton</location>
    </subcellularLocation>
    <subcellularLocation>
        <location evidence="3">Secreted</location>
    </subcellularLocation>
</comment>
<sequence>MAANKSQLERSLETIINTFHKYSRLSGHPDTLNKNEFKKLTETELANFLKCENRKEDEINDIMQDLDTNQDQQLSFEEVIMLFARLINASHEKMHEEGHHRAPDHSHGPGLGEGVKGHCH</sequence>
<evidence type="ECO:0000256" key="15">
    <source>
        <dbReference type="ARBA" id="ARBA00022737"/>
    </source>
</evidence>
<dbReference type="SUPFAM" id="SSF47473">
    <property type="entry name" value="EF-hand"/>
    <property type="match status" value="1"/>
</dbReference>
<evidence type="ECO:0000256" key="6">
    <source>
        <dbReference type="ARBA" id="ARBA00022481"/>
    </source>
</evidence>
<dbReference type="GeneTree" id="ENSGT00940000161606"/>
<dbReference type="GO" id="GO:0002544">
    <property type="term" value="P:chronic inflammatory response"/>
    <property type="evidence" value="ECO:0007669"/>
    <property type="project" value="TreeGrafter"/>
</dbReference>
<keyword evidence="11" id="KW-0597">Phosphoprotein</keyword>
<dbReference type="GO" id="GO:0016209">
    <property type="term" value="F:antioxidant activity"/>
    <property type="evidence" value="ECO:0007669"/>
    <property type="project" value="UniProtKB-KW"/>
</dbReference>
<dbReference type="GO" id="GO:0006914">
    <property type="term" value="P:autophagy"/>
    <property type="evidence" value="ECO:0007669"/>
    <property type="project" value="UniProtKB-KW"/>
</dbReference>
<dbReference type="InterPro" id="IPR002048">
    <property type="entry name" value="EF_hand_dom"/>
</dbReference>
<keyword evidence="29" id="KW-1185">Reference proteome</keyword>
<keyword evidence="19" id="KW-0049">Antioxidant</keyword>
<evidence type="ECO:0000256" key="13">
    <source>
        <dbReference type="ARBA" id="ARBA00022703"/>
    </source>
</evidence>
<keyword evidence="22" id="KW-0395">Inflammatory response</keyword>
<evidence type="ECO:0000256" key="14">
    <source>
        <dbReference type="ARBA" id="ARBA00022723"/>
    </source>
</evidence>
<evidence type="ECO:0000256" key="20">
    <source>
        <dbReference type="ARBA" id="ARBA00023006"/>
    </source>
</evidence>
<evidence type="ECO:0000256" key="24">
    <source>
        <dbReference type="ARBA" id="ARBA00046583"/>
    </source>
</evidence>
<dbReference type="GO" id="GO:0005737">
    <property type="term" value="C:cytoplasm"/>
    <property type="evidence" value="ECO:0007669"/>
    <property type="project" value="Ensembl"/>
</dbReference>
<evidence type="ECO:0000256" key="19">
    <source>
        <dbReference type="ARBA" id="ARBA00022862"/>
    </source>
</evidence>
<keyword evidence="8" id="KW-0145">Chemotaxis</keyword>
<dbReference type="GO" id="GO:0002523">
    <property type="term" value="P:leukocyte migration involved in inflammatory response"/>
    <property type="evidence" value="ECO:0007669"/>
    <property type="project" value="Ensembl"/>
</dbReference>
<dbReference type="Ensembl" id="ENSCPOT00000001706.3">
    <property type="protein sequence ID" value="ENSCPOP00000001521.3"/>
    <property type="gene ID" value="ENSCPOG00000001685.4"/>
</dbReference>
<dbReference type="GO" id="GO:0070062">
    <property type="term" value="C:extracellular exosome"/>
    <property type="evidence" value="ECO:0007669"/>
    <property type="project" value="TreeGrafter"/>
</dbReference>
<dbReference type="GO" id="GO:0032496">
    <property type="term" value="P:response to lipopolysaccharide"/>
    <property type="evidence" value="ECO:0007669"/>
    <property type="project" value="TreeGrafter"/>
</dbReference>
<feature type="region of interest" description="Disordered" evidence="26">
    <location>
        <begin position="93"/>
        <end position="120"/>
    </location>
</feature>
<evidence type="ECO:0000256" key="2">
    <source>
        <dbReference type="ARBA" id="ARBA00004245"/>
    </source>
</evidence>
<evidence type="ECO:0000256" key="3">
    <source>
        <dbReference type="ARBA" id="ARBA00004613"/>
    </source>
</evidence>
<dbReference type="GO" id="GO:0045113">
    <property type="term" value="P:regulation of integrin biosynthetic process"/>
    <property type="evidence" value="ECO:0007669"/>
    <property type="project" value="TreeGrafter"/>
</dbReference>
<accession>H0UWS6</accession>
<keyword evidence="23" id="KW-0206">Cytoskeleton</keyword>
<evidence type="ECO:0000256" key="25">
    <source>
        <dbReference type="RuleBase" id="RU361184"/>
    </source>
</evidence>
<dbReference type="STRING" id="10141.ENSCPOP00000001521"/>
<dbReference type="GO" id="GO:0048306">
    <property type="term" value="F:calcium-dependent protein binding"/>
    <property type="evidence" value="ECO:0007669"/>
    <property type="project" value="TreeGrafter"/>
</dbReference>